<dbReference type="Gene3D" id="3.40.50.720">
    <property type="entry name" value="NAD(P)-binding Rossmann-like Domain"/>
    <property type="match status" value="1"/>
</dbReference>
<evidence type="ECO:0000256" key="2">
    <source>
        <dbReference type="ARBA" id="ARBA00022857"/>
    </source>
</evidence>
<dbReference type="InterPro" id="IPR008927">
    <property type="entry name" value="6-PGluconate_DH-like_C_sf"/>
</dbReference>
<dbReference type="GO" id="GO:0015940">
    <property type="term" value="P:pantothenate biosynthetic process"/>
    <property type="evidence" value="ECO:0007669"/>
    <property type="project" value="InterPro"/>
</dbReference>
<evidence type="ECO:0000256" key="1">
    <source>
        <dbReference type="ARBA" id="ARBA00007870"/>
    </source>
</evidence>
<dbReference type="NCBIfam" id="TIGR00745">
    <property type="entry name" value="apbA_panE"/>
    <property type="match status" value="1"/>
</dbReference>
<keyword evidence="2" id="KW-0521">NADP</keyword>
<dbReference type="Pfam" id="PF08546">
    <property type="entry name" value="ApbA_C"/>
    <property type="match status" value="1"/>
</dbReference>
<evidence type="ECO:0000259" key="5">
    <source>
        <dbReference type="Pfam" id="PF08546"/>
    </source>
</evidence>
<evidence type="ECO:0000259" key="4">
    <source>
        <dbReference type="Pfam" id="PF02558"/>
    </source>
</evidence>
<proteinExistence type="inferred from homology"/>
<dbReference type="GO" id="GO:0008677">
    <property type="term" value="F:2-dehydropantoate 2-reductase activity"/>
    <property type="evidence" value="ECO:0007669"/>
    <property type="project" value="UniProtKB-EC"/>
</dbReference>
<protein>
    <submittedName>
        <fullName evidence="6">2-dehydropantoate 2-reductase</fullName>
        <ecNumber evidence="6">1.1.1.169</ecNumber>
    </submittedName>
</protein>
<sequence>MKIAVVGTGAMGSVYAGLLAEAGNEVWAIDVWQEHLDTIREQGLRIEGASGDRTVHSLNVAQSPDAAGICDLIIIATKASGVGAAAKSIAPIVGDSTLVLTIQNGLGAGERIAQHRSPDNILLGVAGGFGASIKGPGHVHHNGMELIRVGEMNGGLTDRVQRVAAVWQEAGFKVKAFEDINQLIWEKFICNVTFSAPCTVFGRTLGEIMSDPFSWQIARGCALEAYDTARAKEIQLSFTDAEKYVLEFGSKMPDARPSMLLDHLARRPSEIDAINGMVPVVAVAVGTRAPYNEVVTAIVKSRESAF</sequence>
<dbReference type="SUPFAM" id="SSF48179">
    <property type="entry name" value="6-phosphogluconate dehydrogenase C-terminal domain-like"/>
    <property type="match status" value="1"/>
</dbReference>
<dbReference type="EMBL" id="CZRL01000008">
    <property type="protein sequence ID" value="CUS49893.1"/>
    <property type="molecule type" value="Genomic_DNA"/>
</dbReference>
<dbReference type="AlphaFoldDB" id="A0A160TSW4"/>
<comment type="similarity">
    <text evidence="1">Belongs to the ketopantoate reductase family.</text>
</comment>
<organism evidence="6">
    <name type="scientific">hydrothermal vent metagenome</name>
    <dbReference type="NCBI Taxonomy" id="652676"/>
    <lineage>
        <taxon>unclassified sequences</taxon>
        <taxon>metagenomes</taxon>
        <taxon>ecological metagenomes</taxon>
    </lineage>
</organism>
<feature type="domain" description="Ketopantoate reductase N-terminal" evidence="4">
    <location>
        <begin position="3"/>
        <end position="153"/>
    </location>
</feature>
<dbReference type="Gene3D" id="1.10.1040.10">
    <property type="entry name" value="N-(1-d-carboxylethyl)-l-norvaline Dehydrogenase, domain 2"/>
    <property type="match status" value="1"/>
</dbReference>
<dbReference type="EC" id="1.1.1.169" evidence="6"/>
<evidence type="ECO:0000256" key="3">
    <source>
        <dbReference type="ARBA" id="ARBA00023002"/>
    </source>
</evidence>
<dbReference type="InterPro" id="IPR013328">
    <property type="entry name" value="6PGD_dom2"/>
</dbReference>
<feature type="domain" description="Ketopantoate reductase C-terminal" evidence="5">
    <location>
        <begin position="179"/>
        <end position="302"/>
    </location>
</feature>
<keyword evidence="3 6" id="KW-0560">Oxidoreductase</keyword>
<dbReference type="InterPro" id="IPR013332">
    <property type="entry name" value="KPR_N"/>
</dbReference>
<dbReference type="PANTHER" id="PTHR21708:SF26">
    <property type="entry name" value="2-DEHYDROPANTOATE 2-REDUCTASE"/>
    <property type="match status" value="1"/>
</dbReference>
<accession>A0A160TSW4</accession>
<evidence type="ECO:0000313" key="6">
    <source>
        <dbReference type="EMBL" id="CUS49893.1"/>
    </source>
</evidence>
<dbReference type="InterPro" id="IPR003710">
    <property type="entry name" value="ApbA"/>
</dbReference>
<dbReference type="GO" id="GO:0005737">
    <property type="term" value="C:cytoplasm"/>
    <property type="evidence" value="ECO:0007669"/>
    <property type="project" value="TreeGrafter"/>
</dbReference>
<dbReference type="InterPro" id="IPR036291">
    <property type="entry name" value="NAD(P)-bd_dom_sf"/>
</dbReference>
<dbReference type="SUPFAM" id="SSF51735">
    <property type="entry name" value="NAD(P)-binding Rossmann-fold domains"/>
    <property type="match status" value="1"/>
</dbReference>
<dbReference type="Pfam" id="PF02558">
    <property type="entry name" value="ApbA"/>
    <property type="match status" value="1"/>
</dbReference>
<gene>
    <name evidence="6" type="ORF">MGWOODY_XGa2975</name>
</gene>
<dbReference type="InterPro" id="IPR051402">
    <property type="entry name" value="KPR-Related"/>
</dbReference>
<reference evidence="6" key="1">
    <citation type="submission" date="2015-10" db="EMBL/GenBank/DDBJ databases">
        <authorList>
            <person name="Gilbert D.G."/>
        </authorList>
    </citation>
    <scope>NUCLEOTIDE SEQUENCE</scope>
</reference>
<dbReference type="InterPro" id="IPR013752">
    <property type="entry name" value="KPA_reductase"/>
</dbReference>
<name>A0A160TSW4_9ZZZZ</name>
<dbReference type="PANTHER" id="PTHR21708">
    <property type="entry name" value="PROBABLE 2-DEHYDROPANTOATE 2-REDUCTASE"/>
    <property type="match status" value="1"/>
</dbReference>